<protein>
    <submittedName>
        <fullName evidence="1">Uncharacterized protein</fullName>
    </submittedName>
</protein>
<reference evidence="1 2" key="1">
    <citation type="submission" date="2017-11" db="EMBL/GenBank/DDBJ databases">
        <title>De novo assembly and phasing of dikaryotic genomes from two isolates of Puccinia coronata f. sp. avenae, the causal agent of oat crown rust.</title>
        <authorList>
            <person name="Miller M.E."/>
            <person name="Zhang Y."/>
            <person name="Omidvar V."/>
            <person name="Sperschneider J."/>
            <person name="Schwessinger B."/>
            <person name="Raley C."/>
            <person name="Palmer J.M."/>
            <person name="Garnica D."/>
            <person name="Upadhyaya N."/>
            <person name="Rathjen J."/>
            <person name="Taylor J.M."/>
            <person name="Park R.F."/>
            <person name="Dodds P.N."/>
            <person name="Hirsch C.D."/>
            <person name="Kianian S.F."/>
            <person name="Figueroa M."/>
        </authorList>
    </citation>
    <scope>NUCLEOTIDE SEQUENCE [LARGE SCALE GENOMIC DNA]</scope>
    <source>
        <strain evidence="1">12SD80</strain>
    </source>
</reference>
<dbReference type="EMBL" id="PGCI01000376">
    <property type="protein sequence ID" value="PLW28143.1"/>
    <property type="molecule type" value="Genomic_DNA"/>
</dbReference>
<dbReference type="AlphaFoldDB" id="A0A2N5TRL7"/>
<dbReference type="Proteomes" id="UP000235392">
    <property type="component" value="Unassembled WGS sequence"/>
</dbReference>
<proteinExistence type="predicted"/>
<comment type="caution">
    <text evidence="1">The sequence shown here is derived from an EMBL/GenBank/DDBJ whole genome shotgun (WGS) entry which is preliminary data.</text>
</comment>
<accession>A0A2N5TRL7</accession>
<sequence length="348" mass="38853">MPGIHPPKVCCLLLLHTHPRALTPGIRPPKVCCLLLLHTHPRALTPGIHPPKIIFHNKDNPFNPPLSEASETPVSDSDPDLIANQPKVQPQAVNLINWDTWTPIATSKKQNPVGPVKDPVRILKPYVHQPPPTCRSNRLSAPKISLPKGTEKISRLKNSRGLSARSKRNEVVETFPLSTSSALLQSKETDEVMNDQQTDPTLDFLEKQFPSSQLMLEMEDLFNKNLSLLPTNLLILPKVNIQQADVSSKEVKAIVGILDSQWNLFLKACLANNSQLMRAALMQAYTNQLVLLQLVGREEMMRLSHQWNAKDELNNLEAWMLSQLQNSNMMIGNNPMAHPKANNSPNLG</sequence>
<gene>
    <name evidence="1" type="ORF">PCASD_23246</name>
</gene>
<organism evidence="1 2">
    <name type="scientific">Puccinia coronata f. sp. avenae</name>
    <dbReference type="NCBI Taxonomy" id="200324"/>
    <lineage>
        <taxon>Eukaryota</taxon>
        <taxon>Fungi</taxon>
        <taxon>Dikarya</taxon>
        <taxon>Basidiomycota</taxon>
        <taxon>Pucciniomycotina</taxon>
        <taxon>Pucciniomycetes</taxon>
        <taxon>Pucciniales</taxon>
        <taxon>Pucciniaceae</taxon>
        <taxon>Puccinia</taxon>
    </lineage>
</organism>
<evidence type="ECO:0000313" key="1">
    <source>
        <dbReference type="EMBL" id="PLW28143.1"/>
    </source>
</evidence>
<evidence type="ECO:0000313" key="2">
    <source>
        <dbReference type="Proteomes" id="UP000235392"/>
    </source>
</evidence>
<name>A0A2N5TRL7_9BASI</name>